<keyword evidence="2" id="KW-1185">Reference proteome</keyword>
<proteinExistence type="predicted"/>
<reference evidence="1 2" key="1">
    <citation type="journal article" date="2019" name="Sci. Rep.">
        <title>Orb-weaving spider Araneus ventricosus genome elucidates the spidroin gene catalogue.</title>
        <authorList>
            <person name="Kono N."/>
            <person name="Nakamura H."/>
            <person name="Ohtoshi R."/>
            <person name="Moran D.A.P."/>
            <person name="Shinohara A."/>
            <person name="Yoshida Y."/>
            <person name="Fujiwara M."/>
            <person name="Mori M."/>
            <person name="Tomita M."/>
            <person name="Arakawa K."/>
        </authorList>
    </citation>
    <scope>NUCLEOTIDE SEQUENCE [LARGE SCALE GENOMIC DNA]</scope>
</reference>
<accession>A0A4Y2KM57</accession>
<comment type="caution">
    <text evidence="1">The sequence shown here is derived from an EMBL/GenBank/DDBJ whole genome shotgun (WGS) entry which is preliminary data.</text>
</comment>
<evidence type="ECO:0000313" key="2">
    <source>
        <dbReference type="Proteomes" id="UP000499080"/>
    </source>
</evidence>
<dbReference type="Proteomes" id="UP000499080">
    <property type="component" value="Unassembled WGS sequence"/>
</dbReference>
<protein>
    <submittedName>
        <fullName evidence="1">Uncharacterized protein</fullName>
    </submittedName>
</protein>
<dbReference type="EMBL" id="BGPR01004706">
    <property type="protein sequence ID" value="GBN02483.1"/>
    <property type="molecule type" value="Genomic_DNA"/>
</dbReference>
<sequence length="107" mass="12771">MRLDTHEGQNRSSQLAQLVIRLIKDNPFVYRTTMHSFQRRLMRRDFKPLQRGKRNGSHLETEVQYRVIAQTKHNLTWKIFRECVVPALHLPAPITRGSKGSRFRCKW</sequence>
<name>A0A4Y2KM57_ARAVE</name>
<evidence type="ECO:0000313" key="1">
    <source>
        <dbReference type="EMBL" id="GBN02483.1"/>
    </source>
</evidence>
<dbReference type="AlphaFoldDB" id="A0A4Y2KM57"/>
<organism evidence="1 2">
    <name type="scientific">Araneus ventricosus</name>
    <name type="common">Orbweaver spider</name>
    <name type="synonym">Epeira ventricosa</name>
    <dbReference type="NCBI Taxonomy" id="182803"/>
    <lineage>
        <taxon>Eukaryota</taxon>
        <taxon>Metazoa</taxon>
        <taxon>Ecdysozoa</taxon>
        <taxon>Arthropoda</taxon>
        <taxon>Chelicerata</taxon>
        <taxon>Arachnida</taxon>
        <taxon>Araneae</taxon>
        <taxon>Araneomorphae</taxon>
        <taxon>Entelegynae</taxon>
        <taxon>Araneoidea</taxon>
        <taxon>Araneidae</taxon>
        <taxon>Araneus</taxon>
    </lineage>
</organism>
<gene>
    <name evidence="1" type="ORF">AVEN_156647_1</name>
</gene>